<evidence type="ECO:0000313" key="3">
    <source>
        <dbReference type="Proteomes" id="UP000053257"/>
    </source>
</evidence>
<dbReference type="Pfam" id="PF06985">
    <property type="entry name" value="HET"/>
    <property type="match status" value="1"/>
</dbReference>
<gene>
    <name evidence="2" type="ORF">PHLGIDRAFT_336134</name>
</gene>
<accession>A0A0C3S2C1</accession>
<keyword evidence="3" id="KW-1185">Reference proteome</keyword>
<dbReference type="InterPro" id="IPR010730">
    <property type="entry name" value="HET"/>
</dbReference>
<name>A0A0C3S2C1_PHLG1</name>
<dbReference type="OrthoDB" id="5418601at2759"/>
<evidence type="ECO:0000313" key="2">
    <source>
        <dbReference type="EMBL" id="KIP01755.1"/>
    </source>
</evidence>
<dbReference type="HOGENOM" id="CLU_016205_1_0_1"/>
<organism evidence="2 3">
    <name type="scientific">Phlebiopsis gigantea (strain 11061_1 CR5-6)</name>
    <name type="common">White-rot fungus</name>
    <name type="synonym">Peniophora gigantea</name>
    <dbReference type="NCBI Taxonomy" id="745531"/>
    <lineage>
        <taxon>Eukaryota</taxon>
        <taxon>Fungi</taxon>
        <taxon>Dikarya</taxon>
        <taxon>Basidiomycota</taxon>
        <taxon>Agaricomycotina</taxon>
        <taxon>Agaricomycetes</taxon>
        <taxon>Polyporales</taxon>
        <taxon>Phanerochaetaceae</taxon>
        <taxon>Phlebiopsis</taxon>
    </lineage>
</organism>
<dbReference type="Proteomes" id="UP000053257">
    <property type="component" value="Unassembled WGS sequence"/>
</dbReference>
<sequence length="508" mass="57762">MNDIHRTNVSLGHPGIQNLLDRLMTFDYDFGALYARLRLIWPSAAYIDRKDDIEVSYESRETVGNYQNEKRTRAITDDGTTIRSPYNIPPRRLWDLYAHRVVPFHIATVMEGEPWMGCTYFAVSHSWTDPMSTVDTPVNAYEWPVPIPPNVTLEALRTEFLNLGAQYVWLDVLCLRQSSATPGERLRADEWAIDVPTIGNVYSDGALRVIRYYNGLGKAFQRSGWDNSRHWLRRAWTLQEIKQDSDTAGLPVGLEDPTLEVSEDNGKTLAEHLRTIHEIEVLYDNASPVRLLIRLIEEMRRRFSVNPVDKVAGIGMLLRCPSLPVYREARTPEHAWRLCVRHLGLALQMGLLFCFTLPGEAECCWRPSWAQSMEGKYVALDELVFAPMSSEGTLRIMDDGAVMFLAPVIRDCQLNVATTLGRYQRGVATFLHKARTFTVNVVIRSLLSLDEGTYVLVGESARKPGGFIVCKPVEGHHKTLEKITILTLEEDEEGPAFQREDRQSVILI</sequence>
<dbReference type="AlphaFoldDB" id="A0A0C3S2C1"/>
<evidence type="ECO:0000259" key="1">
    <source>
        <dbReference type="Pfam" id="PF06985"/>
    </source>
</evidence>
<dbReference type="EMBL" id="KN840739">
    <property type="protein sequence ID" value="KIP01755.1"/>
    <property type="molecule type" value="Genomic_DNA"/>
</dbReference>
<feature type="domain" description="Heterokaryon incompatibility" evidence="1">
    <location>
        <begin position="120"/>
        <end position="210"/>
    </location>
</feature>
<proteinExistence type="predicted"/>
<reference evidence="2 3" key="1">
    <citation type="journal article" date="2014" name="PLoS Genet.">
        <title>Analysis of the Phlebiopsis gigantea genome, transcriptome and secretome provides insight into its pioneer colonization strategies of wood.</title>
        <authorList>
            <person name="Hori C."/>
            <person name="Ishida T."/>
            <person name="Igarashi K."/>
            <person name="Samejima M."/>
            <person name="Suzuki H."/>
            <person name="Master E."/>
            <person name="Ferreira P."/>
            <person name="Ruiz-Duenas F.J."/>
            <person name="Held B."/>
            <person name="Canessa P."/>
            <person name="Larrondo L.F."/>
            <person name="Schmoll M."/>
            <person name="Druzhinina I.S."/>
            <person name="Kubicek C.P."/>
            <person name="Gaskell J.A."/>
            <person name="Kersten P."/>
            <person name="St John F."/>
            <person name="Glasner J."/>
            <person name="Sabat G."/>
            <person name="Splinter BonDurant S."/>
            <person name="Syed K."/>
            <person name="Yadav J."/>
            <person name="Mgbeahuruike A.C."/>
            <person name="Kovalchuk A."/>
            <person name="Asiegbu F.O."/>
            <person name="Lackner G."/>
            <person name="Hoffmeister D."/>
            <person name="Rencoret J."/>
            <person name="Gutierrez A."/>
            <person name="Sun H."/>
            <person name="Lindquist E."/>
            <person name="Barry K."/>
            <person name="Riley R."/>
            <person name="Grigoriev I.V."/>
            <person name="Henrissat B."/>
            <person name="Kues U."/>
            <person name="Berka R.M."/>
            <person name="Martinez A.T."/>
            <person name="Covert S.F."/>
            <person name="Blanchette R.A."/>
            <person name="Cullen D."/>
        </authorList>
    </citation>
    <scope>NUCLEOTIDE SEQUENCE [LARGE SCALE GENOMIC DNA]</scope>
    <source>
        <strain evidence="2 3">11061_1 CR5-6</strain>
    </source>
</reference>
<protein>
    <recommendedName>
        <fullName evidence="1">Heterokaryon incompatibility domain-containing protein</fullName>
    </recommendedName>
</protein>